<sequence length="242" mass="25073">MQPGAGNTQDPLDVVADERKFSARLSTHPEGANVQLPSFTVVVELEVVAVEVLLAGFAEGLQEASAGGVGKKVEVGCTPQEVLVVVEVAATVEHKVAEVELLAAELAEVGWVAKEVGRKEEVPLVMERMAMEGVTVEVAGMAAVVSSLPQVVGAEAVVRVEGATTEVEVESEGKEQEDIEGEEVTELASLEVRVAMAEEKLAGLGAVVLVAAGEGREEVLLAARTVASLVEVPMVVAGCSLL</sequence>
<dbReference type="AlphaFoldDB" id="A0AB34JME5"/>
<reference evidence="1 2" key="1">
    <citation type="journal article" date="2024" name="Science">
        <title>Giant polyketide synthase enzymes in the biosynthesis of giant marine polyether toxins.</title>
        <authorList>
            <person name="Fallon T.R."/>
            <person name="Shende V.V."/>
            <person name="Wierzbicki I.H."/>
            <person name="Pendleton A.L."/>
            <person name="Watervoot N.F."/>
            <person name="Auber R.P."/>
            <person name="Gonzalez D.J."/>
            <person name="Wisecaver J.H."/>
            <person name="Moore B.S."/>
        </authorList>
    </citation>
    <scope>NUCLEOTIDE SEQUENCE [LARGE SCALE GENOMIC DNA]</scope>
    <source>
        <strain evidence="1 2">12B1</strain>
    </source>
</reference>
<dbReference type="EMBL" id="JBGBPQ010000007">
    <property type="protein sequence ID" value="KAL1521829.1"/>
    <property type="molecule type" value="Genomic_DNA"/>
</dbReference>
<gene>
    <name evidence="1" type="ORF">AB1Y20_021480</name>
</gene>
<proteinExistence type="predicted"/>
<name>A0AB34JME5_PRYPA</name>
<evidence type="ECO:0000313" key="2">
    <source>
        <dbReference type="Proteomes" id="UP001515480"/>
    </source>
</evidence>
<comment type="caution">
    <text evidence="1">The sequence shown here is derived from an EMBL/GenBank/DDBJ whole genome shotgun (WGS) entry which is preliminary data.</text>
</comment>
<accession>A0AB34JME5</accession>
<organism evidence="1 2">
    <name type="scientific">Prymnesium parvum</name>
    <name type="common">Toxic golden alga</name>
    <dbReference type="NCBI Taxonomy" id="97485"/>
    <lineage>
        <taxon>Eukaryota</taxon>
        <taxon>Haptista</taxon>
        <taxon>Haptophyta</taxon>
        <taxon>Prymnesiophyceae</taxon>
        <taxon>Prymnesiales</taxon>
        <taxon>Prymnesiaceae</taxon>
        <taxon>Prymnesium</taxon>
    </lineage>
</organism>
<evidence type="ECO:0000313" key="1">
    <source>
        <dbReference type="EMBL" id="KAL1521829.1"/>
    </source>
</evidence>
<protein>
    <submittedName>
        <fullName evidence="1">Uncharacterized protein</fullName>
    </submittedName>
</protein>
<keyword evidence="2" id="KW-1185">Reference proteome</keyword>
<dbReference type="Proteomes" id="UP001515480">
    <property type="component" value="Unassembled WGS sequence"/>
</dbReference>